<keyword evidence="4 7" id="KW-0812">Transmembrane</keyword>
<keyword evidence="3" id="KW-1003">Cell membrane</keyword>
<dbReference type="EMBL" id="JANCLU010000015">
    <property type="protein sequence ID" value="MCP8939832.1"/>
    <property type="molecule type" value="Genomic_DNA"/>
</dbReference>
<feature type="transmembrane region" description="Helical" evidence="7">
    <location>
        <begin position="166"/>
        <end position="188"/>
    </location>
</feature>
<reference evidence="8 9" key="1">
    <citation type="submission" date="2022-07" db="EMBL/GenBank/DDBJ databases">
        <authorList>
            <person name="Li W.-J."/>
            <person name="Deng Q.-Q."/>
        </authorList>
    </citation>
    <scope>NUCLEOTIDE SEQUENCE [LARGE SCALE GENOMIC DNA]</scope>
    <source>
        <strain evidence="8 9">SYSU M60028</strain>
    </source>
</reference>
<organism evidence="8 9">
    <name type="scientific">Alsobacter ponti</name>
    <dbReference type="NCBI Taxonomy" id="2962936"/>
    <lineage>
        <taxon>Bacteria</taxon>
        <taxon>Pseudomonadati</taxon>
        <taxon>Pseudomonadota</taxon>
        <taxon>Alphaproteobacteria</taxon>
        <taxon>Hyphomicrobiales</taxon>
        <taxon>Alsobacteraceae</taxon>
        <taxon>Alsobacter</taxon>
    </lineage>
</organism>
<evidence type="ECO:0000256" key="6">
    <source>
        <dbReference type="ARBA" id="ARBA00023136"/>
    </source>
</evidence>
<feature type="transmembrane region" description="Helical" evidence="7">
    <location>
        <begin position="65"/>
        <end position="84"/>
    </location>
</feature>
<feature type="transmembrane region" description="Helical" evidence="7">
    <location>
        <begin position="34"/>
        <end position="53"/>
    </location>
</feature>
<proteinExistence type="predicted"/>
<feature type="transmembrane region" description="Helical" evidence="7">
    <location>
        <begin position="194"/>
        <end position="214"/>
    </location>
</feature>
<comment type="subcellular location">
    <subcellularLocation>
        <location evidence="1">Membrane</location>
        <topology evidence="1">Multi-pass membrane protein</topology>
    </subcellularLocation>
</comment>
<dbReference type="Pfam" id="PF03547">
    <property type="entry name" value="Mem_trans"/>
    <property type="match status" value="1"/>
</dbReference>
<dbReference type="PANTHER" id="PTHR36838">
    <property type="entry name" value="AUXIN EFFLUX CARRIER FAMILY PROTEIN"/>
    <property type="match status" value="1"/>
</dbReference>
<protein>
    <submittedName>
        <fullName evidence="8">AEC family transporter</fullName>
    </submittedName>
</protein>
<feature type="transmembrane region" description="Helical" evidence="7">
    <location>
        <begin position="285"/>
        <end position="308"/>
    </location>
</feature>
<feature type="transmembrane region" description="Helical" evidence="7">
    <location>
        <begin position="122"/>
        <end position="145"/>
    </location>
</feature>
<gene>
    <name evidence="8" type="ORF">NK718_14985</name>
</gene>
<keyword evidence="9" id="KW-1185">Reference proteome</keyword>
<sequence>MLLFLATSSPFFAAIALGWLAGRFRLFGSEAVSILNTFAFVVATPAMVVRVMARQPLGELWNPPFFLGVVATSVALLGLAILFWRRAGHDFGPAVSRGQTLVGGNFAFLGIPLMLAFLGDGAAGPIAIGLVCDTAVIVPLCIGLIEAGRGSGSPGLVALRLVRGTLVNPFMLSILAGLAISLSGWPLPAPVDRFLVFVGGAAAPTGVFALGLALHGWMRKGGFLRVAPLAVAKLVVHPLAIWAVLALVLRLEPFWVAAGVLYAAVPVAANAFIIADRYETGSETVAAAVLVSTVLAAFTYPVAAWLVAP</sequence>
<comment type="caution">
    <text evidence="8">The sequence shown here is derived from an EMBL/GenBank/DDBJ whole genome shotgun (WGS) entry which is preliminary data.</text>
</comment>
<evidence type="ECO:0000313" key="9">
    <source>
        <dbReference type="Proteomes" id="UP001205890"/>
    </source>
</evidence>
<accession>A0ABT1LEB0</accession>
<feature type="transmembrane region" description="Helical" evidence="7">
    <location>
        <begin position="254"/>
        <end position="273"/>
    </location>
</feature>
<dbReference type="InterPro" id="IPR004776">
    <property type="entry name" value="Mem_transp_PIN-like"/>
</dbReference>
<evidence type="ECO:0000256" key="5">
    <source>
        <dbReference type="ARBA" id="ARBA00022989"/>
    </source>
</evidence>
<keyword evidence="6 7" id="KW-0472">Membrane</keyword>
<evidence type="ECO:0000256" key="3">
    <source>
        <dbReference type="ARBA" id="ARBA00022475"/>
    </source>
</evidence>
<evidence type="ECO:0000256" key="7">
    <source>
        <dbReference type="SAM" id="Phobius"/>
    </source>
</evidence>
<evidence type="ECO:0000256" key="4">
    <source>
        <dbReference type="ARBA" id="ARBA00022692"/>
    </source>
</evidence>
<dbReference type="RefSeq" id="WP_254743845.1">
    <property type="nucleotide sequence ID" value="NZ_JANCLU010000015.1"/>
</dbReference>
<evidence type="ECO:0000256" key="1">
    <source>
        <dbReference type="ARBA" id="ARBA00004141"/>
    </source>
</evidence>
<name>A0ABT1LEB0_9HYPH</name>
<feature type="transmembrane region" description="Helical" evidence="7">
    <location>
        <begin position="226"/>
        <end position="248"/>
    </location>
</feature>
<dbReference type="PANTHER" id="PTHR36838:SF3">
    <property type="entry name" value="TRANSPORTER AUXIN EFFLUX CARRIER EC FAMILY"/>
    <property type="match status" value="1"/>
</dbReference>
<keyword evidence="2" id="KW-0813">Transport</keyword>
<evidence type="ECO:0000256" key="2">
    <source>
        <dbReference type="ARBA" id="ARBA00022448"/>
    </source>
</evidence>
<evidence type="ECO:0000313" key="8">
    <source>
        <dbReference type="EMBL" id="MCP8939832.1"/>
    </source>
</evidence>
<dbReference type="Proteomes" id="UP001205890">
    <property type="component" value="Unassembled WGS sequence"/>
</dbReference>
<keyword evidence="5 7" id="KW-1133">Transmembrane helix</keyword>